<dbReference type="EMBL" id="DS547106">
    <property type="protein sequence ID" value="EDR06916.1"/>
    <property type="molecule type" value="Genomic_DNA"/>
</dbReference>
<feature type="transmembrane region" description="Helical" evidence="1">
    <location>
        <begin position="77"/>
        <end position="103"/>
    </location>
</feature>
<evidence type="ECO:0000313" key="3">
    <source>
        <dbReference type="EMBL" id="EDR06916.1"/>
    </source>
</evidence>
<proteinExistence type="predicted"/>
<dbReference type="KEGG" id="lbc:LACBIDRAFT_328281"/>
<keyword evidence="4" id="KW-1185">Reference proteome</keyword>
<keyword evidence="2" id="KW-0732">Signal</keyword>
<dbReference type="AlphaFoldDB" id="B0DEE3"/>
<dbReference type="Proteomes" id="UP000001194">
    <property type="component" value="Unassembled WGS sequence"/>
</dbReference>
<feature type="chain" id="PRO_5002749042" evidence="2">
    <location>
        <begin position="22"/>
        <end position="123"/>
    </location>
</feature>
<gene>
    <name evidence="3" type="ORF">LACBIDRAFT_328281</name>
</gene>
<dbReference type="HOGENOM" id="CLU_2015669_0_0_1"/>
<reference evidence="3" key="1">
    <citation type="journal article" date="2008" name="Nature">
        <title>The genome of Laccaria bicolor provides insights into mycorrhizal symbiosis.</title>
        <authorList>
            <person name="Martin F."/>
            <person name="Aerts A."/>
            <person name="Ahren D."/>
            <person name="Brun A."/>
            <person name="Danchin E.G.J."/>
            <person name="Duchaussoy F."/>
            <person name="Gibon J."/>
            <person name="Kohler A."/>
            <person name="Lindquist E."/>
            <person name="Pereda V."/>
            <person name="Salamov A."/>
            <person name="Shapiro H.J."/>
            <person name="Wuyts J."/>
            <person name="Blaudez D."/>
            <person name="Buee M."/>
            <person name="Brokstein P."/>
            <person name="Canbaeck B."/>
            <person name="Cohen D."/>
            <person name="Courty P.E."/>
            <person name="Coutinho P.M."/>
            <person name="Delaruelle C."/>
            <person name="Detter J.C."/>
            <person name="Deveau A."/>
            <person name="DiFazio S."/>
            <person name="Duplessis S."/>
            <person name="Fraissinet-Tachet L."/>
            <person name="Lucic E."/>
            <person name="Frey-Klett P."/>
            <person name="Fourrey C."/>
            <person name="Feussner I."/>
            <person name="Gay G."/>
            <person name="Grimwood J."/>
            <person name="Hoegger P.J."/>
            <person name="Jain P."/>
            <person name="Kilaru S."/>
            <person name="Labbe J."/>
            <person name="Lin Y.C."/>
            <person name="Legue V."/>
            <person name="Le Tacon F."/>
            <person name="Marmeisse R."/>
            <person name="Melayah D."/>
            <person name="Montanini B."/>
            <person name="Muratet M."/>
            <person name="Nehls U."/>
            <person name="Niculita-Hirzel H."/>
            <person name="Oudot-Le Secq M.P."/>
            <person name="Peter M."/>
            <person name="Quesneville H."/>
            <person name="Rajashekar B."/>
            <person name="Reich M."/>
            <person name="Rouhier N."/>
            <person name="Schmutz J."/>
            <person name="Yin T."/>
            <person name="Chalot M."/>
            <person name="Henrissat B."/>
            <person name="Kuees U."/>
            <person name="Lucas S."/>
            <person name="Van de Peer Y."/>
            <person name="Podila G.K."/>
            <person name="Polle A."/>
            <person name="Pukkila P.J."/>
            <person name="Richardson P.M."/>
            <person name="Rouze P."/>
            <person name="Sanders I.R."/>
            <person name="Stajich J.E."/>
            <person name="Tunlid A."/>
            <person name="Tuskan G."/>
            <person name="Grigoriev I.V."/>
        </authorList>
    </citation>
    <scope>NUCLEOTIDE SEQUENCE [LARGE SCALE GENOMIC DNA]</scope>
</reference>
<evidence type="ECO:0000256" key="2">
    <source>
        <dbReference type="SAM" id="SignalP"/>
    </source>
</evidence>
<protein>
    <submittedName>
        <fullName evidence="3">Predicted protein</fullName>
    </submittedName>
</protein>
<dbReference type="InParanoid" id="B0DEE3"/>
<name>B0DEE3_LACBS</name>
<dbReference type="RefSeq" id="XP_001882289.1">
    <property type="nucleotide sequence ID" value="XM_001882254.1"/>
</dbReference>
<keyword evidence="1" id="KW-0472">Membrane</keyword>
<keyword evidence="1" id="KW-0812">Transmembrane</keyword>
<sequence>MFWSWMWVIVVGVGCRSWVGGQCSWALGHCSQLESLVVGSLLFVGASLSFVGAVLCGHVGDVAAPCHSALLLLSSVYAVRFVSVVVHMCCGFSCLNPLFYYIWGNSMELHLAKSVSIANGKEF</sequence>
<dbReference type="GeneID" id="6078016"/>
<feature type="signal peptide" evidence="2">
    <location>
        <begin position="1"/>
        <end position="21"/>
    </location>
</feature>
<keyword evidence="1" id="KW-1133">Transmembrane helix</keyword>
<accession>B0DEE3</accession>
<organism evidence="4">
    <name type="scientific">Laccaria bicolor (strain S238N-H82 / ATCC MYA-4686)</name>
    <name type="common">Bicoloured deceiver</name>
    <name type="synonym">Laccaria laccata var. bicolor</name>
    <dbReference type="NCBI Taxonomy" id="486041"/>
    <lineage>
        <taxon>Eukaryota</taxon>
        <taxon>Fungi</taxon>
        <taxon>Dikarya</taxon>
        <taxon>Basidiomycota</taxon>
        <taxon>Agaricomycotina</taxon>
        <taxon>Agaricomycetes</taxon>
        <taxon>Agaricomycetidae</taxon>
        <taxon>Agaricales</taxon>
        <taxon>Agaricineae</taxon>
        <taxon>Hydnangiaceae</taxon>
        <taxon>Laccaria</taxon>
    </lineage>
</organism>
<evidence type="ECO:0000256" key="1">
    <source>
        <dbReference type="SAM" id="Phobius"/>
    </source>
</evidence>
<evidence type="ECO:0000313" key="4">
    <source>
        <dbReference type="Proteomes" id="UP000001194"/>
    </source>
</evidence>
<feature type="transmembrane region" description="Helical" evidence="1">
    <location>
        <begin position="36"/>
        <end position="56"/>
    </location>
</feature>